<feature type="transmembrane region" description="Helical" evidence="6">
    <location>
        <begin position="272"/>
        <end position="290"/>
    </location>
</feature>
<evidence type="ECO:0000256" key="1">
    <source>
        <dbReference type="ARBA" id="ARBA00004651"/>
    </source>
</evidence>
<proteinExistence type="predicted"/>
<feature type="transmembrane region" description="Helical" evidence="6">
    <location>
        <begin position="44"/>
        <end position="63"/>
    </location>
</feature>
<protein>
    <submittedName>
        <fullName evidence="8">Drug/metabolite transporter (DMT)-like permease</fullName>
    </submittedName>
</protein>
<evidence type="ECO:0000256" key="2">
    <source>
        <dbReference type="ARBA" id="ARBA00022475"/>
    </source>
</evidence>
<comment type="caution">
    <text evidence="8">The sequence shown here is derived from an EMBL/GenBank/DDBJ whole genome shotgun (WGS) entry which is preliminary data.</text>
</comment>
<feature type="transmembrane region" description="Helical" evidence="6">
    <location>
        <begin position="248"/>
        <end position="266"/>
    </location>
</feature>
<accession>A0A4R6X745</accession>
<dbReference type="EMBL" id="SNZA01000001">
    <property type="protein sequence ID" value="TDR14846.1"/>
    <property type="molecule type" value="Genomic_DNA"/>
</dbReference>
<feature type="transmembrane region" description="Helical" evidence="6">
    <location>
        <begin position="20"/>
        <end position="38"/>
    </location>
</feature>
<evidence type="ECO:0000256" key="6">
    <source>
        <dbReference type="SAM" id="Phobius"/>
    </source>
</evidence>
<keyword evidence="5 6" id="KW-0472">Membrane</keyword>
<organism evidence="8 9">
    <name type="scientific">Marinomonas communis</name>
    <dbReference type="NCBI Taxonomy" id="28254"/>
    <lineage>
        <taxon>Bacteria</taxon>
        <taxon>Pseudomonadati</taxon>
        <taxon>Pseudomonadota</taxon>
        <taxon>Gammaproteobacteria</taxon>
        <taxon>Oceanospirillales</taxon>
        <taxon>Oceanospirillaceae</taxon>
        <taxon>Marinomonas</taxon>
    </lineage>
</organism>
<dbReference type="GO" id="GO:0005886">
    <property type="term" value="C:plasma membrane"/>
    <property type="evidence" value="ECO:0007669"/>
    <property type="project" value="UniProtKB-SubCell"/>
</dbReference>
<evidence type="ECO:0000259" key="7">
    <source>
        <dbReference type="Pfam" id="PF00892"/>
    </source>
</evidence>
<feature type="domain" description="EamA" evidence="7">
    <location>
        <begin position="156"/>
        <end position="287"/>
    </location>
</feature>
<feature type="transmembrane region" description="Helical" evidence="6">
    <location>
        <begin position="75"/>
        <end position="98"/>
    </location>
</feature>
<feature type="domain" description="EamA" evidence="7">
    <location>
        <begin position="20"/>
        <end position="145"/>
    </location>
</feature>
<dbReference type="InterPro" id="IPR051258">
    <property type="entry name" value="Diverse_Substrate_Transporter"/>
</dbReference>
<feature type="transmembrane region" description="Helical" evidence="6">
    <location>
        <begin position="104"/>
        <end position="122"/>
    </location>
</feature>
<dbReference type="PANTHER" id="PTHR42920:SF5">
    <property type="entry name" value="EAMA DOMAIN-CONTAINING PROTEIN"/>
    <property type="match status" value="1"/>
</dbReference>
<feature type="transmembrane region" description="Helical" evidence="6">
    <location>
        <begin position="187"/>
        <end position="207"/>
    </location>
</feature>
<dbReference type="SUPFAM" id="SSF103481">
    <property type="entry name" value="Multidrug resistance efflux transporter EmrE"/>
    <property type="match status" value="2"/>
</dbReference>
<dbReference type="PANTHER" id="PTHR42920">
    <property type="entry name" value="OS03G0707200 PROTEIN-RELATED"/>
    <property type="match status" value="1"/>
</dbReference>
<evidence type="ECO:0000256" key="5">
    <source>
        <dbReference type="ARBA" id="ARBA00023136"/>
    </source>
</evidence>
<keyword evidence="2" id="KW-1003">Cell membrane</keyword>
<feature type="transmembrane region" description="Helical" evidence="6">
    <location>
        <begin position="213"/>
        <end position="236"/>
    </location>
</feature>
<feature type="transmembrane region" description="Helical" evidence="6">
    <location>
        <begin position="129"/>
        <end position="150"/>
    </location>
</feature>
<dbReference type="InterPro" id="IPR037185">
    <property type="entry name" value="EmrE-like"/>
</dbReference>
<dbReference type="InterPro" id="IPR000620">
    <property type="entry name" value="EamA_dom"/>
</dbReference>
<dbReference type="OrthoDB" id="9804865at2"/>
<comment type="subcellular location">
    <subcellularLocation>
        <location evidence="1">Cell membrane</location>
        <topology evidence="1">Multi-pass membrane protein</topology>
    </subcellularLocation>
</comment>
<dbReference type="Pfam" id="PF00892">
    <property type="entry name" value="EamA"/>
    <property type="match status" value="2"/>
</dbReference>
<sequence>MFQNTVLPWLARWIGPKTALLMVTVVWGGTFVVVKFGLTLSSPMFFVACRFLVAALAIGLLSYQSLKRTTKADLIAAMAIGLSITGGYGAQTVGMQYITSSESAFITALYVPLVPFILFLVFKKVPHYMTCIGALVAFMGLVVLSGGGSSSQTMNFGHIITALSTIALAIEIILISHFAPNVNLKNVTILQLFFAAVFAFISMPIVGETELPEFSWALVGIIGGLSMASAIIQLTMNWAQRSVDSSTAAIIYAGEPVWAGIIGRIAGERLPAMALLGGVLVVIGLLLSELRPKRKKALIETPAEQVNDALEK</sequence>
<keyword evidence="9" id="KW-1185">Reference proteome</keyword>
<dbReference type="RefSeq" id="WP_133559489.1">
    <property type="nucleotide sequence ID" value="NZ_SNZA01000001.1"/>
</dbReference>
<reference evidence="8 9" key="1">
    <citation type="submission" date="2019-03" db="EMBL/GenBank/DDBJ databases">
        <title>Genomic Encyclopedia of Type Strains, Phase IV (KMG-IV): sequencing the most valuable type-strain genomes for metagenomic binning, comparative biology and taxonomic classification.</title>
        <authorList>
            <person name="Goeker M."/>
        </authorList>
    </citation>
    <scope>NUCLEOTIDE SEQUENCE [LARGE SCALE GENOMIC DNA]</scope>
    <source>
        <strain evidence="8 9">DSM 5604</strain>
    </source>
</reference>
<evidence type="ECO:0000313" key="9">
    <source>
        <dbReference type="Proteomes" id="UP000295729"/>
    </source>
</evidence>
<evidence type="ECO:0000256" key="3">
    <source>
        <dbReference type="ARBA" id="ARBA00022692"/>
    </source>
</evidence>
<dbReference type="AlphaFoldDB" id="A0A4R6X745"/>
<evidence type="ECO:0000256" key="4">
    <source>
        <dbReference type="ARBA" id="ARBA00022989"/>
    </source>
</evidence>
<dbReference type="Proteomes" id="UP000295729">
    <property type="component" value="Unassembled WGS sequence"/>
</dbReference>
<name>A0A4R6X745_9GAMM</name>
<gene>
    <name evidence="8" type="ORF">C8D85_0195</name>
</gene>
<keyword evidence="3 6" id="KW-0812">Transmembrane</keyword>
<feature type="transmembrane region" description="Helical" evidence="6">
    <location>
        <begin position="156"/>
        <end position="175"/>
    </location>
</feature>
<evidence type="ECO:0000313" key="8">
    <source>
        <dbReference type="EMBL" id="TDR14846.1"/>
    </source>
</evidence>
<keyword evidence="4 6" id="KW-1133">Transmembrane helix</keyword>